<dbReference type="InterPro" id="IPR036844">
    <property type="entry name" value="Hint_dom_sf"/>
</dbReference>
<feature type="domain" description="Hedgehog/Intein (Hint)" evidence="1">
    <location>
        <begin position="121"/>
        <end position="256"/>
    </location>
</feature>
<geneLocation type="plasmid" evidence="3">
    <name>psms3-3</name>
</geneLocation>
<dbReference type="KEGG" id="aht:ANTHELSMS3_04594"/>
<proteinExistence type="predicted"/>
<dbReference type="RefSeq" id="WP_094037755.1">
    <property type="nucleotide sequence ID" value="NZ_CP022543.1"/>
</dbReference>
<organism evidence="2 3">
    <name type="scientific">Antarctobacter heliothermus</name>
    <dbReference type="NCBI Taxonomy" id="74033"/>
    <lineage>
        <taxon>Bacteria</taxon>
        <taxon>Pseudomonadati</taxon>
        <taxon>Pseudomonadota</taxon>
        <taxon>Alphaproteobacteria</taxon>
        <taxon>Rhodobacterales</taxon>
        <taxon>Roseobacteraceae</taxon>
        <taxon>Antarctobacter</taxon>
    </lineage>
</organism>
<dbReference type="Proteomes" id="UP000203589">
    <property type="component" value="Plasmid pSMS3-3"/>
</dbReference>
<gene>
    <name evidence="2" type="ORF">ANTHELSMS3_04594</name>
</gene>
<dbReference type="AlphaFoldDB" id="A0A222EBY9"/>
<accession>A0A222EBY9</accession>
<dbReference type="OrthoDB" id="6305173at2"/>
<dbReference type="InterPro" id="IPR028992">
    <property type="entry name" value="Hedgehog/Intein_dom"/>
</dbReference>
<dbReference type="Pfam" id="PF13403">
    <property type="entry name" value="Hint_2"/>
    <property type="match status" value="1"/>
</dbReference>
<sequence>MPTPFSDQFFYIDPFSPPGVGAQLDVFDLTGSDVNDDGVITPTSGDTINGFDIIQSYNGDTVTVNVSGEDQITYTGVTFYIASAQWIFTPTDGQLLQSGAFVSATGVPSQGSVTTSALSPPCFAASTLIETPSGPRRVETLVAGDIILTADGGTTTVLWLGLKTCTRLSYGSAMQPVRIRAGALGEGLPTADLTVTADHGMIFDDLVINASALVNGDMIDFHPMAELPRQITYYHIETDAHDVILANGTPTETFVDYVGRTAFDNYAEYLELYGAERIIPEMHRLRISTRRMLPNAMRARLGIASVSEPLPALLAS</sequence>
<name>A0A222EBY9_9RHOB</name>
<evidence type="ECO:0000313" key="2">
    <source>
        <dbReference type="EMBL" id="ASP23695.1"/>
    </source>
</evidence>
<dbReference type="EMBL" id="CP022543">
    <property type="protein sequence ID" value="ASP23695.1"/>
    <property type="molecule type" value="Genomic_DNA"/>
</dbReference>
<evidence type="ECO:0000313" key="3">
    <source>
        <dbReference type="Proteomes" id="UP000203589"/>
    </source>
</evidence>
<dbReference type="Gene3D" id="2.170.16.10">
    <property type="entry name" value="Hedgehog/Intein (Hint) domain"/>
    <property type="match status" value="1"/>
</dbReference>
<evidence type="ECO:0000259" key="1">
    <source>
        <dbReference type="Pfam" id="PF13403"/>
    </source>
</evidence>
<keyword evidence="2" id="KW-0614">Plasmid</keyword>
<keyword evidence="3" id="KW-1185">Reference proteome</keyword>
<protein>
    <submittedName>
        <fullName evidence="2">Hint domain protein</fullName>
    </submittedName>
</protein>
<dbReference type="SUPFAM" id="SSF51294">
    <property type="entry name" value="Hedgehog/intein (Hint) domain"/>
    <property type="match status" value="1"/>
</dbReference>
<reference evidence="2 3" key="1">
    <citation type="submission" date="2017-07" db="EMBL/GenBank/DDBJ databases">
        <title>Genome Sequence of Antarctobacter heliothermus Strain SMS3 Isolated from a culture of the Diatom Skeletonema marinoi.</title>
        <authorList>
            <person name="Topel M."/>
            <person name="Pinder M.I.M."/>
            <person name="Johansson O.N."/>
            <person name="Kourtchenko O."/>
            <person name="Godhe A."/>
            <person name="Clarke A.K."/>
        </authorList>
    </citation>
    <scope>NUCLEOTIDE SEQUENCE [LARGE SCALE GENOMIC DNA]</scope>
    <source>
        <strain evidence="2 3">SMS3</strain>
        <plasmid evidence="3">Plasmid psms3-3</plasmid>
    </source>
</reference>